<dbReference type="EMBL" id="JAACJL010000059">
    <property type="protein sequence ID" value="KAF4610221.1"/>
    <property type="molecule type" value="Genomic_DNA"/>
</dbReference>
<evidence type="ECO:0000256" key="1">
    <source>
        <dbReference type="SAM" id="SignalP"/>
    </source>
</evidence>
<accession>A0A8H4QGD7</accession>
<reference evidence="3 4" key="1">
    <citation type="submission" date="2019-12" db="EMBL/GenBank/DDBJ databases">
        <authorList>
            <person name="Floudas D."/>
            <person name="Bentzer J."/>
            <person name="Ahren D."/>
            <person name="Johansson T."/>
            <person name="Persson P."/>
            <person name="Tunlid A."/>
        </authorList>
    </citation>
    <scope>NUCLEOTIDE SEQUENCE [LARGE SCALE GENOMIC DNA]</scope>
    <source>
        <strain evidence="3 4">CBS 102.39</strain>
    </source>
</reference>
<comment type="caution">
    <text evidence="3">The sequence shown here is derived from an EMBL/GenBank/DDBJ whole genome shotgun (WGS) entry which is preliminary data.</text>
</comment>
<dbReference type="Proteomes" id="UP000521872">
    <property type="component" value="Unassembled WGS sequence"/>
</dbReference>
<proteinExistence type="predicted"/>
<feature type="chain" id="PRO_5034636718" description="DUF5648 domain-containing protein" evidence="1">
    <location>
        <begin position="23"/>
        <end position="175"/>
    </location>
</feature>
<feature type="domain" description="DUF5648" evidence="2">
    <location>
        <begin position="47"/>
        <end position="174"/>
    </location>
</feature>
<dbReference type="Pfam" id="PF18885">
    <property type="entry name" value="DUF5648"/>
    <property type="match status" value="1"/>
</dbReference>
<evidence type="ECO:0000313" key="4">
    <source>
        <dbReference type="Proteomes" id="UP000521872"/>
    </source>
</evidence>
<keyword evidence="1" id="KW-0732">Signal</keyword>
<dbReference type="AlphaFoldDB" id="A0A8H4QGD7"/>
<organism evidence="3 4">
    <name type="scientific">Agrocybe pediades</name>
    <dbReference type="NCBI Taxonomy" id="84607"/>
    <lineage>
        <taxon>Eukaryota</taxon>
        <taxon>Fungi</taxon>
        <taxon>Dikarya</taxon>
        <taxon>Basidiomycota</taxon>
        <taxon>Agaricomycotina</taxon>
        <taxon>Agaricomycetes</taxon>
        <taxon>Agaricomycetidae</taxon>
        <taxon>Agaricales</taxon>
        <taxon>Agaricineae</taxon>
        <taxon>Strophariaceae</taxon>
        <taxon>Agrocybe</taxon>
    </lineage>
</organism>
<evidence type="ECO:0000259" key="2">
    <source>
        <dbReference type="Pfam" id="PF18885"/>
    </source>
</evidence>
<name>A0A8H4QGD7_9AGAR</name>
<feature type="signal peptide" evidence="1">
    <location>
        <begin position="1"/>
        <end position="22"/>
    </location>
</feature>
<gene>
    <name evidence="3" type="ORF">D9613_010341</name>
</gene>
<evidence type="ECO:0000313" key="3">
    <source>
        <dbReference type="EMBL" id="KAF4610221.1"/>
    </source>
</evidence>
<dbReference type="InterPro" id="IPR043708">
    <property type="entry name" value="DUF5648"/>
</dbReference>
<sequence length="175" mass="19320">MKFLSATTILCSIFFLSGSAVSSRLPSIEARGPTDPQACGDPTLLVPFFRLWNPTIKDDFYTASVTEKNAFVASQGYVYEGVAGYIWPSSEQPQTIPLYRIFNGNPGVGNHFYTTSTAERDAPIINGGYVSEGIAGYVYNDTLCGGLPFYRLWSQTAQNDFYTMSATERDYVVTH</sequence>
<keyword evidence="4" id="KW-1185">Reference proteome</keyword>
<protein>
    <recommendedName>
        <fullName evidence="2">DUF5648 domain-containing protein</fullName>
    </recommendedName>
</protein>